<dbReference type="PANTHER" id="PTHR42933:SF1">
    <property type="entry name" value="SITE-SPECIFIC DNA-METHYLTRANSFERASE (ADENINE-SPECIFIC)"/>
    <property type="match status" value="1"/>
</dbReference>
<sequence>MAKKEAQTDLWVYELLKEAKIRLTYQGSDIKELNEALSSASKKGTNKQGYPEYCGVVKDFVIVIENKADIDKHIKLDNNHLISQEQKDIENYALNGALWYAKQIIKNQNTYKKVFAIAVSGDSKKHRITPIFVDNGALIKEPLEDIETFMLLNEANIEEYYKREVLKEETSRQKTKEEIEKIAAALHEDLRNYGALDDRNKPLVVAGILLALDEMKAKGLDLEYLNNDEIDTDGSKIYELIKSNLKRSHLAPQIKYDKVLTQFSVIKDTKKINELCEITDKKGLKINCTPLKHYAKFIKENIFDSIHTIKNSNDYLGIFYSEFMRFSGGDGQTLGIVLTPTHITELFCDLINLKASDKVLDPCCGTGSFLITAMDYMLLKAKNERQKEEIKKNQLFGFELQSFMFAVATANMVLRGDGKSNLYDEDFLKQNPLNLQENFMANVGFMNPPYSQGKIDKNLTEIAFTEHLLNSILKDGKVVVIVPQSAMTGKSKEEKAIKANILKHHTLEGVITLNKNTFYGVGTNPCIAVFTTGMPHSKDKICKFINFEDDGFEVQKHKGLVETIHAKDKKAYLLKVWHDELESPSKFCVKTTIEADDEWLHSFYYFNDEIPTHEEFEKTMADYLTFEFNMITHGRGYLFGLEDEKDAK</sequence>
<evidence type="ECO:0000256" key="2">
    <source>
        <dbReference type="ARBA" id="ARBA00011900"/>
    </source>
</evidence>
<keyword evidence="3 9" id="KW-0489">Methyltransferase</keyword>
<evidence type="ECO:0000256" key="6">
    <source>
        <dbReference type="ARBA" id="ARBA00022747"/>
    </source>
</evidence>
<evidence type="ECO:0000313" key="9">
    <source>
        <dbReference type="EMBL" id="RDU74077.1"/>
    </source>
</evidence>
<keyword evidence="5" id="KW-0949">S-adenosyl-L-methionine</keyword>
<evidence type="ECO:0000313" key="10">
    <source>
        <dbReference type="Proteomes" id="UP000256695"/>
    </source>
</evidence>
<reference evidence="9 10" key="1">
    <citation type="submission" date="2018-04" db="EMBL/GenBank/DDBJ databases">
        <title>Novel Campyloabacter and Helicobacter Species and Strains.</title>
        <authorList>
            <person name="Mannion A.J."/>
            <person name="Shen Z."/>
            <person name="Fox J.G."/>
        </authorList>
    </citation>
    <scope>NUCLEOTIDE SEQUENCE [LARGE SCALE GENOMIC DNA]</scope>
    <source>
        <strain evidence="9 10">MIT 04-9362</strain>
    </source>
</reference>
<dbReference type="InterPro" id="IPR051537">
    <property type="entry name" value="DNA_Adenine_Mtase"/>
</dbReference>
<dbReference type="PANTHER" id="PTHR42933">
    <property type="entry name" value="SLR6095 PROTEIN"/>
    <property type="match status" value="1"/>
</dbReference>
<keyword evidence="4 9" id="KW-0808">Transferase</keyword>
<evidence type="ECO:0000256" key="3">
    <source>
        <dbReference type="ARBA" id="ARBA00022603"/>
    </source>
</evidence>
<keyword evidence="6" id="KW-0680">Restriction system</keyword>
<dbReference type="SUPFAM" id="SSF53335">
    <property type="entry name" value="S-adenosyl-L-methionine-dependent methyltransferases"/>
    <property type="match status" value="1"/>
</dbReference>
<accession>A0A3D8J982</accession>
<dbReference type="EMBL" id="NXLX01000005">
    <property type="protein sequence ID" value="RDU74077.1"/>
    <property type="molecule type" value="Genomic_DNA"/>
</dbReference>
<evidence type="ECO:0000256" key="7">
    <source>
        <dbReference type="ARBA" id="ARBA00047942"/>
    </source>
</evidence>
<proteinExistence type="inferred from homology"/>
<dbReference type="RefSeq" id="WP_115578759.1">
    <property type="nucleotide sequence ID" value="NZ_NXLX01000005.1"/>
</dbReference>
<feature type="domain" description="DNA methylase adenine-specific" evidence="8">
    <location>
        <begin position="312"/>
        <end position="594"/>
    </location>
</feature>
<protein>
    <recommendedName>
        <fullName evidence="2">site-specific DNA-methyltransferase (adenine-specific)</fullName>
        <ecNumber evidence="2">2.1.1.72</ecNumber>
    </recommendedName>
</protein>
<comment type="caution">
    <text evidence="9">The sequence shown here is derived from an EMBL/GenBank/DDBJ whole genome shotgun (WGS) entry which is preliminary data.</text>
</comment>
<evidence type="ECO:0000256" key="1">
    <source>
        <dbReference type="ARBA" id="ARBA00006594"/>
    </source>
</evidence>
<dbReference type="EC" id="2.1.1.72" evidence="2"/>
<dbReference type="InterPro" id="IPR029063">
    <property type="entry name" value="SAM-dependent_MTases_sf"/>
</dbReference>
<comment type="catalytic activity">
    <reaction evidence="7">
        <text>a 2'-deoxyadenosine in DNA + S-adenosyl-L-methionine = an N(6)-methyl-2'-deoxyadenosine in DNA + S-adenosyl-L-homocysteine + H(+)</text>
        <dbReference type="Rhea" id="RHEA:15197"/>
        <dbReference type="Rhea" id="RHEA-COMP:12418"/>
        <dbReference type="Rhea" id="RHEA-COMP:12419"/>
        <dbReference type="ChEBI" id="CHEBI:15378"/>
        <dbReference type="ChEBI" id="CHEBI:57856"/>
        <dbReference type="ChEBI" id="CHEBI:59789"/>
        <dbReference type="ChEBI" id="CHEBI:90615"/>
        <dbReference type="ChEBI" id="CHEBI:90616"/>
        <dbReference type="EC" id="2.1.1.72"/>
    </reaction>
</comment>
<dbReference type="Gene3D" id="3.40.50.150">
    <property type="entry name" value="Vaccinia Virus protein VP39"/>
    <property type="match status" value="1"/>
</dbReference>
<dbReference type="Pfam" id="PF02384">
    <property type="entry name" value="N6_Mtase"/>
    <property type="match status" value="1"/>
</dbReference>
<gene>
    <name evidence="9" type="ORF">CQA57_03020</name>
</gene>
<evidence type="ECO:0000259" key="8">
    <source>
        <dbReference type="Pfam" id="PF02384"/>
    </source>
</evidence>
<name>A0A3D8J982_9HELI</name>
<dbReference type="Proteomes" id="UP000256695">
    <property type="component" value="Unassembled WGS sequence"/>
</dbReference>
<dbReference type="GO" id="GO:0008170">
    <property type="term" value="F:N-methyltransferase activity"/>
    <property type="evidence" value="ECO:0007669"/>
    <property type="project" value="InterPro"/>
</dbReference>
<keyword evidence="10" id="KW-1185">Reference proteome</keyword>
<comment type="similarity">
    <text evidence="1">Belongs to the N(4)/N(6)-methyltransferase family.</text>
</comment>
<dbReference type="InterPro" id="IPR003356">
    <property type="entry name" value="DNA_methylase_A-5"/>
</dbReference>
<evidence type="ECO:0000256" key="5">
    <source>
        <dbReference type="ARBA" id="ARBA00022691"/>
    </source>
</evidence>
<dbReference type="GO" id="GO:0009007">
    <property type="term" value="F:site-specific DNA-methyltransferase (adenine-specific) activity"/>
    <property type="evidence" value="ECO:0007669"/>
    <property type="project" value="UniProtKB-EC"/>
</dbReference>
<dbReference type="AlphaFoldDB" id="A0A3D8J982"/>
<dbReference type="GO" id="GO:0009307">
    <property type="term" value="P:DNA restriction-modification system"/>
    <property type="evidence" value="ECO:0007669"/>
    <property type="project" value="UniProtKB-KW"/>
</dbReference>
<dbReference type="GO" id="GO:0032259">
    <property type="term" value="P:methylation"/>
    <property type="evidence" value="ECO:0007669"/>
    <property type="project" value="UniProtKB-KW"/>
</dbReference>
<organism evidence="9 10">
    <name type="scientific">Helicobacter anseris</name>
    <dbReference type="NCBI Taxonomy" id="375926"/>
    <lineage>
        <taxon>Bacteria</taxon>
        <taxon>Pseudomonadati</taxon>
        <taxon>Campylobacterota</taxon>
        <taxon>Epsilonproteobacteria</taxon>
        <taxon>Campylobacterales</taxon>
        <taxon>Helicobacteraceae</taxon>
        <taxon>Helicobacter</taxon>
    </lineage>
</organism>
<dbReference type="OrthoDB" id="9784823at2"/>
<dbReference type="GO" id="GO:0003677">
    <property type="term" value="F:DNA binding"/>
    <property type="evidence" value="ECO:0007669"/>
    <property type="project" value="InterPro"/>
</dbReference>
<dbReference type="PRINTS" id="PR00507">
    <property type="entry name" value="N12N6MTFRASE"/>
</dbReference>
<evidence type="ECO:0000256" key="4">
    <source>
        <dbReference type="ARBA" id="ARBA00022679"/>
    </source>
</evidence>